<comment type="caution">
    <text evidence="2">The sequence shown here is derived from an EMBL/GenBank/DDBJ whole genome shotgun (WGS) entry which is preliminary data.</text>
</comment>
<name>A0A8J2RS83_9CRUS</name>
<gene>
    <name evidence="2" type="ORF">DGAL_LOCUS9622</name>
</gene>
<sequence>MCCGNSQVNPGSKAALQGIREGDVITSMNGQPTEKEVTNSQAHALLKEAGPTLRLGNDSLKR</sequence>
<evidence type="ECO:0000259" key="1">
    <source>
        <dbReference type="PROSITE" id="PS50106"/>
    </source>
</evidence>
<dbReference type="InterPro" id="IPR041489">
    <property type="entry name" value="PDZ_6"/>
</dbReference>
<proteinExistence type="predicted"/>
<dbReference type="Gene3D" id="2.30.42.10">
    <property type="match status" value="1"/>
</dbReference>
<accession>A0A8J2RS83</accession>
<evidence type="ECO:0000313" key="3">
    <source>
        <dbReference type="Proteomes" id="UP000789390"/>
    </source>
</evidence>
<organism evidence="2 3">
    <name type="scientific">Daphnia galeata</name>
    <dbReference type="NCBI Taxonomy" id="27404"/>
    <lineage>
        <taxon>Eukaryota</taxon>
        <taxon>Metazoa</taxon>
        <taxon>Ecdysozoa</taxon>
        <taxon>Arthropoda</taxon>
        <taxon>Crustacea</taxon>
        <taxon>Branchiopoda</taxon>
        <taxon>Diplostraca</taxon>
        <taxon>Cladocera</taxon>
        <taxon>Anomopoda</taxon>
        <taxon>Daphniidae</taxon>
        <taxon>Daphnia</taxon>
    </lineage>
</organism>
<dbReference type="PROSITE" id="PS50106">
    <property type="entry name" value="PDZ"/>
    <property type="match status" value="1"/>
</dbReference>
<dbReference type="OrthoDB" id="44841at2759"/>
<dbReference type="Proteomes" id="UP000789390">
    <property type="component" value="Unassembled WGS sequence"/>
</dbReference>
<keyword evidence="3" id="KW-1185">Reference proteome</keyword>
<dbReference type="InterPro" id="IPR001478">
    <property type="entry name" value="PDZ"/>
</dbReference>
<dbReference type="EMBL" id="CAKKLH010000223">
    <property type="protein sequence ID" value="CAH0106467.1"/>
    <property type="molecule type" value="Genomic_DNA"/>
</dbReference>
<reference evidence="2" key="1">
    <citation type="submission" date="2021-11" db="EMBL/GenBank/DDBJ databases">
        <authorList>
            <person name="Schell T."/>
        </authorList>
    </citation>
    <scope>NUCLEOTIDE SEQUENCE</scope>
    <source>
        <strain evidence="2">M5</strain>
    </source>
</reference>
<evidence type="ECO:0000313" key="2">
    <source>
        <dbReference type="EMBL" id="CAH0106467.1"/>
    </source>
</evidence>
<dbReference type="InterPro" id="IPR036034">
    <property type="entry name" value="PDZ_sf"/>
</dbReference>
<dbReference type="AlphaFoldDB" id="A0A8J2RS83"/>
<dbReference type="SUPFAM" id="SSF50156">
    <property type="entry name" value="PDZ domain-like"/>
    <property type="match status" value="1"/>
</dbReference>
<dbReference type="Pfam" id="PF17820">
    <property type="entry name" value="PDZ_6"/>
    <property type="match status" value="1"/>
</dbReference>
<protein>
    <recommendedName>
        <fullName evidence="1">PDZ domain-containing protein</fullName>
    </recommendedName>
</protein>
<feature type="domain" description="PDZ" evidence="1">
    <location>
        <begin position="6"/>
        <end position="55"/>
    </location>
</feature>